<sequence>MELHNPAPFTVDQVVHALSVLGQEVVADPEYRPDGPTDDDLPELLGGLLGRVELEVATVVDPDDEPPQALAALLEGWRAESDDVSLHRAVLMHRLQRTAFDVGAALGEEEDEDEEDDEPTGPPGVAGSAACALAAADLLAAQAAVDDGHIRRARRALDSVEGFLAQALLTVHLLRLEVRAEEEDDEDEDDEG</sequence>
<protein>
    <submittedName>
        <fullName evidence="2">Uncharacterized protein</fullName>
    </submittedName>
</protein>
<evidence type="ECO:0000256" key="1">
    <source>
        <dbReference type="SAM" id="MobiDB-lite"/>
    </source>
</evidence>
<dbReference type="RefSeq" id="WP_042451120.1">
    <property type="nucleotide sequence ID" value="NZ_BBPN01000021.1"/>
</dbReference>
<reference evidence="3" key="1">
    <citation type="submission" date="2016-10" db="EMBL/GenBank/DDBJ databases">
        <authorList>
            <person name="Varghese N."/>
        </authorList>
    </citation>
    <scope>NUCLEOTIDE SEQUENCE [LARGE SCALE GENOMIC DNA]</scope>
    <source>
        <strain evidence="3">DSM 45096 / BCRC 16803 / CGMCC 4.1857 / CIP 109030 / JCM 12277 / KCTC 19219 / NBRC 100920 / 33214</strain>
    </source>
</reference>
<dbReference type="OrthoDB" id="3853744at2"/>
<name>A0A1H7N9Z1_STRJI</name>
<evidence type="ECO:0000313" key="2">
    <source>
        <dbReference type="EMBL" id="SEL20099.1"/>
    </source>
</evidence>
<dbReference type="eggNOG" id="ENOG5031MQF">
    <property type="taxonomic scope" value="Bacteria"/>
</dbReference>
<dbReference type="EMBL" id="FOAZ01000006">
    <property type="protein sequence ID" value="SEL20099.1"/>
    <property type="molecule type" value="Genomic_DNA"/>
</dbReference>
<proteinExistence type="predicted"/>
<keyword evidence="3" id="KW-1185">Reference proteome</keyword>
<feature type="region of interest" description="Disordered" evidence="1">
    <location>
        <begin position="107"/>
        <end position="127"/>
    </location>
</feature>
<dbReference type="AlphaFoldDB" id="A0A1H7N9Z1"/>
<feature type="compositionally biased region" description="Acidic residues" evidence="1">
    <location>
        <begin position="107"/>
        <end position="119"/>
    </location>
</feature>
<evidence type="ECO:0000313" key="3">
    <source>
        <dbReference type="Proteomes" id="UP000183015"/>
    </source>
</evidence>
<dbReference type="Proteomes" id="UP000183015">
    <property type="component" value="Unassembled WGS sequence"/>
</dbReference>
<gene>
    <name evidence="2" type="ORF">SAMN05414137_106271</name>
</gene>
<organism evidence="2 3">
    <name type="scientific">Streptacidiphilus jiangxiensis</name>
    <dbReference type="NCBI Taxonomy" id="235985"/>
    <lineage>
        <taxon>Bacteria</taxon>
        <taxon>Bacillati</taxon>
        <taxon>Actinomycetota</taxon>
        <taxon>Actinomycetes</taxon>
        <taxon>Kitasatosporales</taxon>
        <taxon>Streptomycetaceae</taxon>
        <taxon>Streptacidiphilus</taxon>
    </lineage>
</organism>
<accession>A0A1H7N9Z1</accession>